<evidence type="ECO:0000256" key="4">
    <source>
        <dbReference type="ARBA" id="ARBA00022801"/>
    </source>
</evidence>
<dbReference type="Proteomes" id="UP000283509">
    <property type="component" value="Unassembled WGS sequence"/>
</dbReference>
<evidence type="ECO:0000256" key="10">
    <source>
        <dbReference type="SAM" id="MobiDB-lite"/>
    </source>
</evidence>
<dbReference type="GO" id="GO:0006508">
    <property type="term" value="P:proteolysis"/>
    <property type="evidence" value="ECO:0007669"/>
    <property type="project" value="UniProtKB-KW"/>
</dbReference>
<keyword evidence="14" id="KW-1185">Reference proteome</keyword>
<dbReference type="PANTHER" id="PTHR10127">
    <property type="entry name" value="DISCOIDIN, CUB, EGF, LAMININ , AND ZINC METALLOPROTEASE DOMAIN CONTAINING"/>
    <property type="match status" value="1"/>
</dbReference>
<evidence type="ECO:0000256" key="7">
    <source>
        <dbReference type="ARBA" id="ARBA00023157"/>
    </source>
</evidence>
<evidence type="ECO:0000256" key="1">
    <source>
        <dbReference type="ARBA" id="ARBA00022536"/>
    </source>
</evidence>
<keyword evidence="6 9" id="KW-0482">Metalloprotease</keyword>
<evidence type="ECO:0000313" key="14">
    <source>
        <dbReference type="Proteomes" id="UP000283509"/>
    </source>
</evidence>
<sequence>MLTPEQQAILHGRKASSNLTAYWSDDGGFPLIPFAFYDAYVNRYKVWMAILEWEQATCIDFVEVSTGYSGPHLKIQRHADDCRSFIGMVSTTGQDFYISEDCEGQHGELLHLLGYAIGFWPEETRSDRNHYVQINNDNVLATVVDNFPLNSDNNYSVPFDYCSIMFHHERAFTNNGGITIATLDPLYQGVLGQRSQMSHMDKLLANTMYQCADKLLSKCSLGSDPCSNSGYLDKSCSCICPDGTSGTYCDTVTSAYGEIKFTKVIKAPECYLVRASFTSFSIYQKTNHYVTDSTLLNICWYDGLEIRTDDMYDGSWYCGTELNGQNVTSTSNEMILYFKSKLNYMPGWTANIAFIEDPACITSTSSTSTSTATSTSTTTPSSGVPSPRLSAAIASGTEYRLPSLLFLATFSSDGSLASSGFSLSFQLSSTGCHKVRGGGKLPSSL</sequence>
<feature type="region of interest" description="Disordered" evidence="10">
    <location>
        <begin position="365"/>
        <end position="387"/>
    </location>
</feature>
<keyword evidence="3 9" id="KW-0479">Metal-binding</keyword>
<keyword evidence="4 9" id="KW-0378">Hydrolase</keyword>
<dbReference type="InterPro" id="IPR001506">
    <property type="entry name" value="Peptidase_M12A"/>
</dbReference>
<proteinExistence type="predicted"/>
<name>A0A3R7NRK8_PENVA</name>
<dbReference type="Pfam" id="PF01400">
    <property type="entry name" value="Astacin"/>
    <property type="match status" value="1"/>
</dbReference>
<reference evidence="13 14" key="2">
    <citation type="submission" date="2019-01" db="EMBL/GenBank/DDBJ databases">
        <title>The decoding of complex shrimp genome reveals the adaptation for benthos swimmer, frequently molting mechanism and breeding impact on genome.</title>
        <authorList>
            <person name="Sun Y."/>
            <person name="Gao Y."/>
            <person name="Yu Y."/>
        </authorList>
    </citation>
    <scope>NUCLEOTIDE SEQUENCE [LARGE SCALE GENOMIC DNA]</scope>
    <source>
        <tissue evidence="13">Muscle</tissue>
    </source>
</reference>
<dbReference type="PROSITE" id="PS51864">
    <property type="entry name" value="ASTACIN"/>
    <property type="match status" value="1"/>
</dbReference>
<evidence type="ECO:0000256" key="8">
    <source>
        <dbReference type="PROSITE-ProRule" id="PRU00059"/>
    </source>
</evidence>
<evidence type="ECO:0000256" key="9">
    <source>
        <dbReference type="RuleBase" id="RU361183"/>
    </source>
</evidence>
<evidence type="ECO:0000256" key="2">
    <source>
        <dbReference type="ARBA" id="ARBA00022670"/>
    </source>
</evidence>
<evidence type="ECO:0000259" key="12">
    <source>
        <dbReference type="PROSITE" id="PS51864"/>
    </source>
</evidence>
<comment type="caution">
    <text evidence="13">The sequence shown here is derived from an EMBL/GenBank/DDBJ whole genome shotgun (WGS) entry which is preliminary data.</text>
</comment>
<feature type="domain" description="CUB" evidence="11">
    <location>
        <begin position="226"/>
        <end position="355"/>
    </location>
</feature>
<comment type="caution">
    <text evidence="8">Lacks conserved residue(s) required for the propagation of feature annotation.</text>
</comment>
<feature type="compositionally biased region" description="Low complexity" evidence="10">
    <location>
        <begin position="365"/>
        <end position="382"/>
    </location>
</feature>
<feature type="domain" description="Peptidase M12A" evidence="12">
    <location>
        <begin position="18"/>
        <end position="212"/>
    </location>
</feature>
<organism evidence="13 14">
    <name type="scientific">Penaeus vannamei</name>
    <name type="common">Whiteleg shrimp</name>
    <name type="synonym">Litopenaeus vannamei</name>
    <dbReference type="NCBI Taxonomy" id="6689"/>
    <lineage>
        <taxon>Eukaryota</taxon>
        <taxon>Metazoa</taxon>
        <taxon>Ecdysozoa</taxon>
        <taxon>Arthropoda</taxon>
        <taxon>Crustacea</taxon>
        <taxon>Multicrustacea</taxon>
        <taxon>Malacostraca</taxon>
        <taxon>Eumalacostraca</taxon>
        <taxon>Eucarida</taxon>
        <taxon>Decapoda</taxon>
        <taxon>Dendrobranchiata</taxon>
        <taxon>Penaeoidea</taxon>
        <taxon>Penaeidae</taxon>
        <taxon>Penaeus</taxon>
    </lineage>
</organism>
<dbReference type="EC" id="3.4.24.-" evidence="9"/>
<dbReference type="STRING" id="6689.A0A3R7NRK8"/>
<evidence type="ECO:0000256" key="6">
    <source>
        <dbReference type="ARBA" id="ARBA00023049"/>
    </source>
</evidence>
<dbReference type="GO" id="GO:0008270">
    <property type="term" value="F:zinc ion binding"/>
    <property type="evidence" value="ECO:0007669"/>
    <property type="project" value="InterPro"/>
</dbReference>
<keyword evidence="2 9" id="KW-0645">Protease</keyword>
<dbReference type="SUPFAM" id="SSF49854">
    <property type="entry name" value="Spermadhesin, CUB domain"/>
    <property type="match status" value="1"/>
</dbReference>
<gene>
    <name evidence="13" type="ORF">C7M84_017219</name>
</gene>
<dbReference type="InterPro" id="IPR000859">
    <property type="entry name" value="CUB_dom"/>
</dbReference>
<dbReference type="GO" id="GO:0004222">
    <property type="term" value="F:metalloendopeptidase activity"/>
    <property type="evidence" value="ECO:0007669"/>
    <property type="project" value="UniProtKB-UniRule"/>
</dbReference>
<keyword evidence="5 9" id="KW-0862">Zinc</keyword>
<dbReference type="SUPFAM" id="SSF55486">
    <property type="entry name" value="Metalloproteases ('zincins'), catalytic domain"/>
    <property type="match status" value="1"/>
</dbReference>
<protein>
    <recommendedName>
        <fullName evidence="9">Metalloendopeptidase</fullName>
        <ecNumber evidence="9">3.4.24.-</ecNumber>
    </recommendedName>
</protein>
<dbReference type="InterPro" id="IPR006026">
    <property type="entry name" value="Peptidase_Metallo"/>
</dbReference>
<dbReference type="InterPro" id="IPR024079">
    <property type="entry name" value="MetalloPept_cat_dom_sf"/>
</dbReference>
<dbReference type="PANTHER" id="PTHR10127:SF780">
    <property type="entry name" value="METALLOENDOPEPTIDASE"/>
    <property type="match status" value="1"/>
</dbReference>
<evidence type="ECO:0000313" key="13">
    <source>
        <dbReference type="EMBL" id="ROT64837.1"/>
    </source>
</evidence>
<dbReference type="PROSITE" id="PS01180">
    <property type="entry name" value="CUB"/>
    <property type="match status" value="1"/>
</dbReference>
<dbReference type="InterPro" id="IPR035914">
    <property type="entry name" value="Sperma_CUB_dom_sf"/>
</dbReference>
<dbReference type="SMART" id="SM00235">
    <property type="entry name" value="ZnMc"/>
    <property type="match status" value="1"/>
</dbReference>
<keyword evidence="7" id="KW-1015">Disulfide bond</keyword>
<dbReference type="Gene3D" id="3.40.390.10">
    <property type="entry name" value="Collagenase (Catalytic Domain)"/>
    <property type="match status" value="1"/>
</dbReference>
<reference evidence="13 14" key="1">
    <citation type="submission" date="2018-04" db="EMBL/GenBank/DDBJ databases">
        <authorList>
            <person name="Zhang X."/>
            <person name="Yuan J."/>
            <person name="Li F."/>
            <person name="Xiang J."/>
        </authorList>
    </citation>
    <scope>NUCLEOTIDE SEQUENCE [LARGE SCALE GENOMIC DNA]</scope>
    <source>
        <tissue evidence="13">Muscle</tissue>
    </source>
</reference>
<evidence type="ECO:0000259" key="11">
    <source>
        <dbReference type="PROSITE" id="PS01180"/>
    </source>
</evidence>
<accession>A0A3R7NRK8</accession>
<comment type="cofactor">
    <cofactor evidence="9">
        <name>Zn(2+)</name>
        <dbReference type="ChEBI" id="CHEBI:29105"/>
    </cofactor>
    <text evidence="9">Binds 1 zinc ion per subunit.</text>
</comment>
<dbReference type="PRINTS" id="PR00480">
    <property type="entry name" value="ASTACIN"/>
</dbReference>
<dbReference type="Gene3D" id="2.60.120.290">
    <property type="entry name" value="Spermadhesin, CUB domain"/>
    <property type="match status" value="1"/>
</dbReference>
<dbReference type="OrthoDB" id="6360618at2759"/>
<evidence type="ECO:0000256" key="5">
    <source>
        <dbReference type="ARBA" id="ARBA00022833"/>
    </source>
</evidence>
<keyword evidence="1" id="KW-0245">EGF-like domain</keyword>
<dbReference type="EMBL" id="QCYY01003177">
    <property type="protein sequence ID" value="ROT64837.1"/>
    <property type="molecule type" value="Genomic_DNA"/>
</dbReference>
<dbReference type="AlphaFoldDB" id="A0A3R7NRK8"/>
<evidence type="ECO:0000256" key="3">
    <source>
        <dbReference type="ARBA" id="ARBA00022723"/>
    </source>
</evidence>